<evidence type="ECO:0000256" key="4">
    <source>
        <dbReference type="RuleBase" id="RU003357"/>
    </source>
</evidence>
<comment type="subcellular location">
    <subcellularLocation>
        <location evidence="1 4">Cell outer membrane</location>
    </subcellularLocation>
</comment>
<reference evidence="9 10" key="1">
    <citation type="submission" date="2017-03" db="EMBL/GenBank/DDBJ databases">
        <title>Genome sequence of Sphingomonas mucosissima DSM 17494.</title>
        <authorList>
            <person name="Poehlein A."/>
            <person name="Wuebbeler J.H."/>
            <person name="Steinbuechel A."/>
            <person name="Daniel R."/>
        </authorList>
    </citation>
    <scope>NUCLEOTIDE SEQUENCE [LARGE SCALE GENOMIC DNA]</scope>
    <source>
        <strain evidence="9 10">DSM 17494</strain>
    </source>
</reference>
<evidence type="ECO:0000313" key="10">
    <source>
        <dbReference type="Proteomes" id="UP000197783"/>
    </source>
</evidence>
<accession>A0A245ZRM8</accession>
<evidence type="ECO:0000256" key="2">
    <source>
        <dbReference type="ARBA" id="ARBA00023136"/>
    </source>
</evidence>
<dbReference type="EMBL" id="NBBJ01000001">
    <property type="protein sequence ID" value="OWK32405.1"/>
    <property type="molecule type" value="Genomic_DNA"/>
</dbReference>
<dbReference type="Proteomes" id="UP000197783">
    <property type="component" value="Unassembled WGS sequence"/>
</dbReference>
<feature type="signal peptide" evidence="6">
    <location>
        <begin position="1"/>
        <end position="24"/>
    </location>
</feature>
<feature type="domain" description="TonB-dependent receptor-like beta-barrel" evidence="7">
    <location>
        <begin position="376"/>
        <end position="844"/>
    </location>
</feature>
<dbReference type="SUPFAM" id="SSF56935">
    <property type="entry name" value="Porins"/>
    <property type="match status" value="1"/>
</dbReference>
<dbReference type="AlphaFoldDB" id="A0A245ZRM8"/>
<keyword evidence="10" id="KW-1185">Reference proteome</keyword>
<dbReference type="Gene3D" id="2.40.170.20">
    <property type="entry name" value="TonB-dependent receptor, beta-barrel domain"/>
    <property type="match status" value="1"/>
</dbReference>
<evidence type="ECO:0000256" key="6">
    <source>
        <dbReference type="SAM" id="SignalP"/>
    </source>
</evidence>
<evidence type="ECO:0000259" key="7">
    <source>
        <dbReference type="Pfam" id="PF00593"/>
    </source>
</evidence>
<comment type="caution">
    <text evidence="9">The sequence shown here is derived from an EMBL/GenBank/DDBJ whole genome shotgun (WGS) entry which is preliminary data.</text>
</comment>
<dbReference type="InterPro" id="IPR000531">
    <property type="entry name" value="Beta-barrel_TonB"/>
</dbReference>
<dbReference type="Pfam" id="PF00593">
    <property type="entry name" value="TonB_dep_Rec_b-barrel"/>
    <property type="match status" value="1"/>
</dbReference>
<protein>
    <submittedName>
        <fullName evidence="9">TonB dependent receptor</fullName>
    </submittedName>
</protein>
<keyword evidence="4" id="KW-0798">TonB box</keyword>
<organism evidence="9 10">
    <name type="scientific">Sphingomonas mucosissima</name>
    <dbReference type="NCBI Taxonomy" id="370959"/>
    <lineage>
        <taxon>Bacteria</taxon>
        <taxon>Pseudomonadati</taxon>
        <taxon>Pseudomonadota</taxon>
        <taxon>Alphaproteobacteria</taxon>
        <taxon>Sphingomonadales</taxon>
        <taxon>Sphingomonadaceae</taxon>
        <taxon>Sphingomonas</taxon>
    </lineage>
</organism>
<dbReference type="InterPro" id="IPR036942">
    <property type="entry name" value="Beta-barrel_TonB_sf"/>
</dbReference>
<feature type="chain" id="PRO_5013372120" evidence="6">
    <location>
        <begin position="25"/>
        <end position="942"/>
    </location>
</feature>
<keyword evidence="2 4" id="KW-0472">Membrane</keyword>
<dbReference type="Pfam" id="PF07715">
    <property type="entry name" value="Plug"/>
    <property type="match status" value="1"/>
</dbReference>
<comment type="similarity">
    <text evidence="4">Belongs to the TonB-dependent receptor family.</text>
</comment>
<sequence length="942" mass="102633">MRQRAIYASLLLVTTTLVTPAALAQVAPSGGAPVAGPNTSLISPPADPSATNPDAVDPAAATQADDEASQSAEVSAPGVNASAGDDIVVVGRNIPNSVRSTAQVISVLSTADIARSGEGDIAGALTRVTGLSVVGNGYVFVRGLGDRYSSALLNGSPLPSPEPLRRTVPLDIFPTNIVGSALVQKTYSVNYPGEFGGGVINLTTKAIPEENFVTIGASGGIDTETTGKLGYTYFGSKTDWLGYDSGERKLPGFLRDAPTGTGVIPTAQVAQLSNARTSLLQRNQDIPPNWSGNINIGLVGELGAGRIGMIASGGLSNNWRTRATTQQDTVSNDGTLRNDFYTVITDNRAVVNGLLGFGYEFDENRIRWTNIYIHDTLKQGRASAATVYNNSSGNPLFQQNTNWFERQLIETQLVGEFKPVDNLSVDVRGAYANTKRNSPYERQFIYNCTTSLNIQVRDPVGGSPLNCPGVWQATNAFDRFATVVFSELNEDLYSGQADVAYKLSTDRPFTLSAGYYFSQNDRQSLRLPFTFQTTTGREIPFPCNLFRPDFLLSPDVLNGCPVATTGTRAENAVQLRFDSGLNGSYAYDASLRIHAGYVQAEAEAIDGVRAIIGVRYETAKQEVTPVNAPATRLNNDYFLPAATLTWNFAQDMQLRLAAAKTIARPQFRELAPQAFRDFESDRLFFGNPNLRDSKLYNLEARYEWFFDRDQRLTMAGFYKRIDNPIEQVGFYPSTDARLQTGFTYLPKATLWGGEIEVQKYFPLDFISDGMAGKRAVVIANYTYTQSKITADSQCVPSVLGDSLPGCSDGFAPANLQFRDGAPLTGQSDHLVNLQLGYEDRENETQATLLFNYASDRVTNRGPSLLSGVGFQPDIVERPGIRLDFVARQTVDFLGTRVELKGEARNLTGQRYQERQTFGDGRQVFINRFAQGRLFTLGASVTF</sequence>
<evidence type="ECO:0000256" key="1">
    <source>
        <dbReference type="ARBA" id="ARBA00004442"/>
    </source>
</evidence>
<name>A0A245ZRM8_9SPHN</name>
<keyword evidence="9" id="KW-0675">Receptor</keyword>
<dbReference type="InterPro" id="IPR037066">
    <property type="entry name" value="Plug_dom_sf"/>
</dbReference>
<evidence type="ECO:0000256" key="3">
    <source>
        <dbReference type="ARBA" id="ARBA00023237"/>
    </source>
</evidence>
<dbReference type="InterPro" id="IPR012910">
    <property type="entry name" value="Plug_dom"/>
</dbReference>
<evidence type="ECO:0000313" key="9">
    <source>
        <dbReference type="EMBL" id="OWK32405.1"/>
    </source>
</evidence>
<dbReference type="RefSeq" id="WP_088333136.1">
    <property type="nucleotide sequence ID" value="NZ_NBBJ01000001.1"/>
</dbReference>
<feature type="domain" description="TonB-dependent receptor plug" evidence="8">
    <location>
        <begin position="98"/>
        <end position="199"/>
    </location>
</feature>
<proteinExistence type="inferred from homology"/>
<dbReference type="Gene3D" id="2.170.130.10">
    <property type="entry name" value="TonB-dependent receptor, plug domain"/>
    <property type="match status" value="1"/>
</dbReference>
<keyword evidence="6" id="KW-0732">Signal</keyword>
<evidence type="ECO:0000256" key="5">
    <source>
        <dbReference type="SAM" id="MobiDB-lite"/>
    </source>
</evidence>
<dbReference type="GO" id="GO:0009279">
    <property type="term" value="C:cell outer membrane"/>
    <property type="evidence" value="ECO:0007669"/>
    <property type="project" value="UniProtKB-SubCell"/>
</dbReference>
<feature type="region of interest" description="Disordered" evidence="5">
    <location>
        <begin position="27"/>
        <end position="79"/>
    </location>
</feature>
<gene>
    <name evidence="9" type="ORF">SPMU_07310</name>
</gene>
<dbReference type="PANTHER" id="PTHR40980:SF5">
    <property type="entry name" value="TONB-DEPENDENT RECEPTOR"/>
    <property type="match status" value="1"/>
</dbReference>
<evidence type="ECO:0000259" key="8">
    <source>
        <dbReference type="Pfam" id="PF07715"/>
    </source>
</evidence>
<dbReference type="PANTHER" id="PTHR40980">
    <property type="entry name" value="PLUG DOMAIN-CONTAINING PROTEIN"/>
    <property type="match status" value="1"/>
</dbReference>
<keyword evidence="3" id="KW-0998">Cell outer membrane</keyword>
<dbReference type="OrthoDB" id="9768470at2"/>